<evidence type="ECO:0000313" key="5">
    <source>
        <dbReference type="Proteomes" id="UP000008144"/>
    </source>
</evidence>
<reference evidence="4" key="3">
    <citation type="submission" date="2025-08" db="UniProtKB">
        <authorList>
            <consortium name="Ensembl"/>
        </authorList>
    </citation>
    <scope>IDENTIFICATION</scope>
</reference>
<dbReference type="AlphaFoldDB" id="F6Y9W9"/>
<dbReference type="InterPro" id="IPR036723">
    <property type="entry name" value="Alpha-catenin/vinculin-like_sf"/>
</dbReference>
<accession>F6Y9W9</accession>
<name>F6Y9W9_CIOIN</name>
<dbReference type="FunCoup" id="F6Y9W9">
    <property type="interactions" value="1"/>
</dbReference>
<dbReference type="Proteomes" id="UP000008144">
    <property type="component" value="Chromosome 9"/>
</dbReference>
<dbReference type="STRING" id="7719.ENSCINP00000014198"/>
<dbReference type="InterPro" id="IPR006077">
    <property type="entry name" value="Vinculin/catenin"/>
</dbReference>
<protein>
    <recommendedName>
        <fullName evidence="6">Alpha-catulin</fullName>
    </recommendedName>
</protein>
<comment type="similarity">
    <text evidence="2">Belongs to the vinculin/alpha-catenin family.</text>
</comment>
<evidence type="ECO:0000256" key="2">
    <source>
        <dbReference type="ARBA" id="ARBA00008376"/>
    </source>
</evidence>
<sequence length="647" mass="71510">VSKAVTTFVQAGKAAAPENQDLNSALIAACHDAVKAGESLNLSIGSESESDDDMRKTQLVTSSWDTVTSVIQILMLADQAAVSEVTHANEMVVEGLTRLESCQNFHEFMREFTEFGRRMINLAHYTGARQKDLKSDVARAYISATRFELEKGTAVLLTSSKVYFRHPSSNLARAFRDNCFTNMRSVLARMANICLTEKVKKNDDTKYISAFSLLDNLKLTVSSCHNSASLPSYNDVTGSLRHSSSFGSRIERISKQLFLFAQIMERALEFTDSPFCGHEQRSDILRRDLEVCNAAVARIVGISNDLSSTGLYRRNFNVEALIENLTELSKCLSLNIANDTTKAVAALTEFSKQVSSPRVVSVCFSNRFVHHYMAFFKTNFAQIQEACRLAQQCHVDPSHIVSIKHVCEFIEGLTQQFNSMLFKSTLLYKAASLNGSPVAVENFTALIGQWHSVASSEISSMQTNLSSVARKASGGKSPSPVHDTIARSGNIYQRLDTSEQTVAARLGLEIKLLSAQCHVECQHWRDVEGASVALIENFESVASSSKHIYLFTRGEPPLHTTADFFNTAIDTSSYASRMYTIFGWFQYRTGGSYLRSDVLSACAQLPNTCQRLSATAKTAAHGKSSVFSKVMMTLRDVRATLELVSKL</sequence>
<dbReference type="GO" id="GO:0051015">
    <property type="term" value="F:actin filament binding"/>
    <property type="evidence" value="ECO:0007669"/>
    <property type="project" value="InterPro"/>
</dbReference>
<organism evidence="4 5">
    <name type="scientific">Ciona intestinalis</name>
    <name type="common">Transparent sea squirt</name>
    <name type="synonym">Ascidia intestinalis</name>
    <dbReference type="NCBI Taxonomy" id="7719"/>
    <lineage>
        <taxon>Eukaryota</taxon>
        <taxon>Metazoa</taxon>
        <taxon>Chordata</taxon>
        <taxon>Tunicata</taxon>
        <taxon>Ascidiacea</taxon>
        <taxon>Phlebobranchia</taxon>
        <taxon>Cionidae</taxon>
        <taxon>Ciona</taxon>
    </lineage>
</organism>
<dbReference type="HOGENOM" id="CLU_015314_4_0_1"/>
<dbReference type="PANTHER" id="PTHR46342">
    <property type="entry name" value="ALPHA-CATULIN"/>
    <property type="match status" value="1"/>
</dbReference>
<dbReference type="Ensembl" id="ENSCINT00000014198.3">
    <property type="protein sequence ID" value="ENSCINP00000014198.3"/>
    <property type="gene ID" value="ENSCING00000006913.3"/>
</dbReference>
<dbReference type="Pfam" id="PF01044">
    <property type="entry name" value="Vinculin"/>
    <property type="match status" value="1"/>
</dbReference>
<dbReference type="EMBL" id="EAAA01002950">
    <property type="status" value="NOT_ANNOTATED_CDS"/>
    <property type="molecule type" value="Genomic_DNA"/>
</dbReference>
<dbReference type="GO" id="GO:0007155">
    <property type="term" value="P:cell adhesion"/>
    <property type="evidence" value="ECO:0007669"/>
    <property type="project" value="InterPro"/>
</dbReference>
<dbReference type="InterPro" id="IPR030045">
    <property type="entry name" value="CTNNAL1"/>
</dbReference>
<keyword evidence="3" id="KW-0963">Cytoplasm</keyword>
<reference evidence="4" key="4">
    <citation type="submission" date="2025-09" db="UniProtKB">
        <authorList>
            <consortium name="Ensembl"/>
        </authorList>
    </citation>
    <scope>IDENTIFICATION</scope>
</reference>
<dbReference type="GO" id="GO:0007266">
    <property type="term" value="P:Rho protein signal transduction"/>
    <property type="evidence" value="ECO:0000318"/>
    <property type="project" value="GO_Central"/>
</dbReference>
<evidence type="ECO:0000256" key="3">
    <source>
        <dbReference type="ARBA" id="ARBA00022490"/>
    </source>
</evidence>
<dbReference type="SUPFAM" id="SSF47220">
    <property type="entry name" value="alpha-catenin/vinculin-like"/>
    <property type="match status" value="2"/>
</dbReference>
<dbReference type="InParanoid" id="F6Y9W9"/>
<dbReference type="GeneTree" id="ENSGT01030000234543"/>
<reference evidence="5" key="1">
    <citation type="journal article" date="2002" name="Science">
        <title>The draft genome of Ciona intestinalis: insights into chordate and vertebrate origins.</title>
        <authorList>
            <person name="Dehal P."/>
            <person name="Satou Y."/>
            <person name="Campbell R.K."/>
            <person name="Chapman J."/>
            <person name="Degnan B."/>
            <person name="De Tomaso A."/>
            <person name="Davidson B."/>
            <person name="Di Gregorio A."/>
            <person name="Gelpke M."/>
            <person name="Goodstein D.M."/>
            <person name="Harafuji N."/>
            <person name="Hastings K.E."/>
            <person name="Ho I."/>
            <person name="Hotta K."/>
            <person name="Huang W."/>
            <person name="Kawashima T."/>
            <person name="Lemaire P."/>
            <person name="Martinez D."/>
            <person name="Meinertzhagen I.A."/>
            <person name="Necula S."/>
            <person name="Nonaka M."/>
            <person name="Putnam N."/>
            <person name="Rash S."/>
            <person name="Saiga H."/>
            <person name="Satake M."/>
            <person name="Terry A."/>
            <person name="Yamada L."/>
            <person name="Wang H.G."/>
            <person name="Awazu S."/>
            <person name="Azumi K."/>
            <person name="Boore J."/>
            <person name="Branno M."/>
            <person name="Chin-Bow S."/>
            <person name="DeSantis R."/>
            <person name="Doyle S."/>
            <person name="Francino P."/>
            <person name="Keys D.N."/>
            <person name="Haga S."/>
            <person name="Hayashi H."/>
            <person name="Hino K."/>
            <person name="Imai K.S."/>
            <person name="Inaba K."/>
            <person name="Kano S."/>
            <person name="Kobayashi K."/>
            <person name="Kobayashi M."/>
            <person name="Lee B.I."/>
            <person name="Makabe K.W."/>
            <person name="Manohar C."/>
            <person name="Matassi G."/>
            <person name="Medina M."/>
            <person name="Mochizuki Y."/>
            <person name="Mount S."/>
            <person name="Morishita T."/>
            <person name="Miura S."/>
            <person name="Nakayama A."/>
            <person name="Nishizaka S."/>
            <person name="Nomoto H."/>
            <person name="Ohta F."/>
            <person name="Oishi K."/>
            <person name="Rigoutsos I."/>
            <person name="Sano M."/>
            <person name="Sasaki A."/>
            <person name="Sasakura Y."/>
            <person name="Shoguchi E."/>
            <person name="Shin-i T."/>
            <person name="Spagnuolo A."/>
            <person name="Stainier D."/>
            <person name="Suzuki M.M."/>
            <person name="Tassy O."/>
            <person name="Takatori N."/>
            <person name="Tokuoka M."/>
            <person name="Yagi K."/>
            <person name="Yoshizaki F."/>
            <person name="Wada S."/>
            <person name="Zhang C."/>
            <person name="Hyatt P.D."/>
            <person name="Larimer F."/>
            <person name="Detter C."/>
            <person name="Doggett N."/>
            <person name="Glavina T."/>
            <person name="Hawkins T."/>
            <person name="Richardson P."/>
            <person name="Lucas S."/>
            <person name="Kohara Y."/>
            <person name="Levine M."/>
            <person name="Satoh N."/>
            <person name="Rokhsar D.S."/>
        </authorList>
    </citation>
    <scope>NUCLEOTIDE SEQUENCE [LARGE SCALE GENOMIC DNA]</scope>
</reference>
<dbReference type="GO" id="GO:0005737">
    <property type="term" value="C:cytoplasm"/>
    <property type="evidence" value="ECO:0007669"/>
    <property type="project" value="UniProtKB-SubCell"/>
</dbReference>
<dbReference type="PANTHER" id="PTHR46342:SF1">
    <property type="entry name" value="ALPHA-CATULIN"/>
    <property type="match status" value="1"/>
</dbReference>
<dbReference type="Gene3D" id="1.20.120.230">
    <property type="entry name" value="Alpha-catenin/vinculin-like"/>
    <property type="match status" value="3"/>
</dbReference>
<comment type="subcellular location">
    <subcellularLocation>
        <location evidence="1">Cytoplasm</location>
    </subcellularLocation>
</comment>
<reference evidence="4" key="2">
    <citation type="journal article" date="2008" name="Genome Biol.">
        <title>Improved genome assembly and evidence-based global gene model set for the chordate Ciona intestinalis: new insight into intron and operon populations.</title>
        <authorList>
            <person name="Satou Y."/>
            <person name="Mineta K."/>
            <person name="Ogasawara M."/>
            <person name="Sasakura Y."/>
            <person name="Shoguchi E."/>
            <person name="Ueno K."/>
            <person name="Yamada L."/>
            <person name="Matsumoto J."/>
            <person name="Wasserscheid J."/>
            <person name="Dewar K."/>
            <person name="Wiley G.B."/>
            <person name="Macmil S.L."/>
            <person name="Roe B.A."/>
            <person name="Zeller R.W."/>
            <person name="Hastings K.E."/>
            <person name="Lemaire P."/>
            <person name="Lindquist E."/>
            <person name="Endo T."/>
            <person name="Hotta K."/>
            <person name="Inaba K."/>
        </authorList>
    </citation>
    <scope>NUCLEOTIDE SEQUENCE [LARGE SCALE GENOMIC DNA]</scope>
    <source>
        <strain evidence="4">wild type</strain>
    </source>
</reference>
<evidence type="ECO:0008006" key="6">
    <source>
        <dbReference type="Google" id="ProtNLM"/>
    </source>
</evidence>
<proteinExistence type="inferred from homology"/>
<keyword evidence="5" id="KW-1185">Reference proteome</keyword>
<evidence type="ECO:0000256" key="1">
    <source>
        <dbReference type="ARBA" id="ARBA00004496"/>
    </source>
</evidence>
<evidence type="ECO:0000313" key="4">
    <source>
        <dbReference type="Ensembl" id="ENSCINP00000014198.3"/>
    </source>
</evidence>